<evidence type="ECO:0000313" key="2">
    <source>
        <dbReference type="Proteomes" id="UP000287651"/>
    </source>
</evidence>
<evidence type="ECO:0000313" key="1">
    <source>
        <dbReference type="EMBL" id="RRT66959.1"/>
    </source>
</evidence>
<dbReference type="AlphaFoldDB" id="A0A426ZSF8"/>
<gene>
    <name evidence="1" type="ORF">B296_00006156</name>
</gene>
<name>A0A426ZSF8_ENSVE</name>
<protein>
    <submittedName>
        <fullName evidence="1">Uncharacterized protein</fullName>
    </submittedName>
</protein>
<dbReference type="Proteomes" id="UP000287651">
    <property type="component" value="Unassembled WGS sequence"/>
</dbReference>
<organism evidence="1 2">
    <name type="scientific">Ensete ventricosum</name>
    <name type="common">Abyssinian banana</name>
    <name type="synonym">Musa ensete</name>
    <dbReference type="NCBI Taxonomy" id="4639"/>
    <lineage>
        <taxon>Eukaryota</taxon>
        <taxon>Viridiplantae</taxon>
        <taxon>Streptophyta</taxon>
        <taxon>Embryophyta</taxon>
        <taxon>Tracheophyta</taxon>
        <taxon>Spermatophyta</taxon>
        <taxon>Magnoliopsida</taxon>
        <taxon>Liliopsida</taxon>
        <taxon>Zingiberales</taxon>
        <taxon>Musaceae</taxon>
        <taxon>Ensete</taxon>
    </lineage>
</organism>
<accession>A0A426ZSF8</accession>
<dbReference type="EMBL" id="AMZH03005225">
    <property type="protein sequence ID" value="RRT66959.1"/>
    <property type="molecule type" value="Genomic_DNA"/>
</dbReference>
<sequence>MQVLLPSGGTSRADGAALHGCCPLQEWPPLQAVALATGLPLAASQRAVAPYGLVVGAAYASRHQPCPWATAHVGDCPCKGPWPQPAWLWWSLLLLAARKCSNNAINRANGWLRFLLRVLLLGLEVYIFRCCWSGGDDPSPSSIVVQSLFL</sequence>
<comment type="caution">
    <text evidence="1">The sequence shown here is derived from an EMBL/GenBank/DDBJ whole genome shotgun (WGS) entry which is preliminary data.</text>
</comment>
<reference evidence="1 2" key="1">
    <citation type="journal article" date="2014" name="Agronomy (Basel)">
        <title>A Draft Genome Sequence for Ensete ventricosum, the Drought-Tolerant Tree Against Hunger.</title>
        <authorList>
            <person name="Harrison J."/>
            <person name="Moore K.A."/>
            <person name="Paszkiewicz K."/>
            <person name="Jones T."/>
            <person name="Grant M."/>
            <person name="Ambacheew D."/>
            <person name="Muzemil S."/>
            <person name="Studholme D.J."/>
        </authorList>
    </citation>
    <scope>NUCLEOTIDE SEQUENCE [LARGE SCALE GENOMIC DNA]</scope>
</reference>
<proteinExistence type="predicted"/>